<dbReference type="InterPro" id="IPR003374">
    <property type="entry name" value="ApbE-like_sf"/>
</dbReference>
<dbReference type="SUPFAM" id="SSF143631">
    <property type="entry name" value="ApbE-like"/>
    <property type="match status" value="1"/>
</dbReference>
<organism evidence="12">
    <name type="scientific">uncultured Dysgonomonas sp</name>
    <dbReference type="NCBI Taxonomy" id="206096"/>
    <lineage>
        <taxon>Bacteria</taxon>
        <taxon>Pseudomonadati</taxon>
        <taxon>Bacteroidota</taxon>
        <taxon>Bacteroidia</taxon>
        <taxon>Bacteroidales</taxon>
        <taxon>Dysgonomonadaceae</taxon>
        <taxon>Dysgonomonas</taxon>
        <taxon>environmental samples</taxon>
    </lineage>
</organism>
<evidence type="ECO:0000313" key="12">
    <source>
        <dbReference type="EMBL" id="SBV98222.1"/>
    </source>
</evidence>
<dbReference type="RefSeq" id="WP_296940673.1">
    <property type="nucleotide sequence ID" value="NZ_LT599032.1"/>
</dbReference>
<proteinExistence type="inferred from homology"/>
<evidence type="ECO:0000256" key="9">
    <source>
        <dbReference type="ARBA" id="ARBA00048540"/>
    </source>
</evidence>
<feature type="binding site" evidence="11">
    <location>
        <position position="274"/>
    </location>
    <ligand>
        <name>Mg(2+)</name>
        <dbReference type="ChEBI" id="CHEBI:18420"/>
    </ligand>
</feature>
<keyword evidence="4 10" id="KW-0808">Transferase</keyword>
<dbReference type="Gene3D" id="3.10.520.10">
    <property type="entry name" value="ApbE-like domains"/>
    <property type="match status" value="1"/>
</dbReference>
<comment type="similarity">
    <text evidence="10">Belongs to the ApbE family.</text>
</comment>
<name>A0A212JFK8_9BACT</name>
<comment type="cofactor">
    <cofactor evidence="11">
        <name>Mg(2+)</name>
        <dbReference type="ChEBI" id="CHEBI:18420"/>
    </cofactor>
    <cofactor evidence="11">
        <name>Mn(2+)</name>
        <dbReference type="ChEBI" id="CHEBI:29035"/>
    </cofactor>
    <text evidence="11">Magnesium. Can also use manganese.</text>
</comment>
<reference evidence="12" key="1">
    <citation type="submission" date="2016-04" db="EMBL/GenBank/DDBJ databases">
        <authorList>
            <person name="Evans L.H."/>
            <person name="Alamgir A."/>
            <person name="Owens N."/>
            <person name="Weber N.D."/>
            <person name="Virtaneva K."/>
            <person name="Barbian K."/>
            <person name="Babar A."/>
            <person name="Rosenke K."/>
        </authorList>
    </citation>
    <scope>NUCLEOTIDE SEQUENCE</scope>
    <source>
        <strain evidence="12">86-1</strain>
    </source>
</reference>
<dbReference type="GO" id="GO:0016740">
    <property type="term" value="F:transferase activity"/>
    <property type="evidence" value="ECO:0007669"/>
    <property type="project" value="UniProtKB-UniRule"/>
</dbReference>
<accession>A0A212JFK8</accession>
<sequence>MFPFILFGEIGQEKKCPYHVLSGERHTYYRITYSYPYDLNEDILFIYDVFYESLNPFDRQSTVSKVNNNEPVILDSMFIEAFNHSISLAQKTKGVFDPTIAPLINHWGFGFEASKDKEIDSIKEYVGYEKISIENERVVKSDPRVQLNFSAMGDGFSCELIARYLDRKGVENYMVDIGGEIITKGKNRTGSDWSVGILKPPVDLGQEASRFEAIVRLNGRICLATSGNYNNYRTKNGKKYGHTINPLTGTPVDNDILSATVIASDCVTADAYATAIMSVEDDKLDDLLKTEPSLDYYLICKEKSQSDNYSIKQSTGMRKYL</sequence>
<evidence type="ECO:0000256" key="5">
    <source>
        <dbReference type="ARBA" id="ARBA00022723"/>
    </source>
</evidence>
<evidence type="ECO:0000256" key="7">
    <source>
        <dbReference type="ARBA" id="ARBA00022842"/>
    </source>
</evidence>
<evidence type="ECO:0000256" key="8">
    <source>
        <dbReference type="ARBA" id="ARBA00031306"/>
    </source>
</evidence>
<dbReference type="InterPro" id="IPR024932">
    <property type="entry name" value="ApbE"/>
</dbReference>
<feature type="binding site" evidence="11">
    <location>
        <position position="270"/>
    </location>
    <ligand>
        <name>Mg(2+)</name>
        <dbReference type="ChEBI" id="CHEBI:18420"/>
    </ligand>
</feature>
<dbReference type="PANTHER" id="PTHR30040:SF2">
    <property type="entry name" value="FAD:PROTEIN FMN TRANSFERASE"/>
    <property type="match status" value="1"/>
</dbReference>
<dbReference type="PANTHER" id="PTHR30040">
    <property type="entry name" value="THIAMINE BIOSYNTHESIS LIPOPROTEIN APBE"/>
    <property type="match status" value="1"/>
</dbReference>
<dbReference type="EC" id="2.7.1.180" evidence="1 10"/>
<dbReference type="Pfam" id="PF02424">
    <property type="entry name" value="ApbE"/>
    <property type="match status" value="1"/>
</dbReference>
<evidence type="ECO:0000256" key="6">
    <source>
        <dbReference type="ARBA" id="ARBA00022827"/>
    </source>
</evidence>
<dbReference type="AlphaFoldDB" id="A0A212JFK8"/>
<keyword evidence="12" id="KW-0449">Lipoprotein</keyword>
<dbReference type="PIRSF" id="PIRSF006268">
    <property type="entry name" value="ApbE"/>
    <property type="match status" value="1"/>
</dbReference>
<evidence type="ECO:0000256" key="4">
    <source>
        <dbReference type="ARBA" id="ARBA00022679"/>
    </source>
</evidence>
<evidence type="ECO:0000256" key="1">
    <source>
        <dbReference type="ARBA" id="ARBA00011955"/>
    </source>
</evidence>
<protein>
    <recommendedName>
        <fullName evidence="2 10">FAD:protein FMN transferase</fullName>
        <ecNumber evidence="1 10">2.7.1.180</ecNumber>
    </recommendedName>
    <alternativeName>
        <fullName evidence="8 10">Flavin transferase</fullName>
    </alternativeName>
</protein>
<keyword evidence="5 10" id="KW-0479">Metal-binding</keyword>
<feature type="binding site" evidence="11">
    <location>
        <position position="151"/>
    </location>
    <ligand>
        <name>Mg(2+)</name>
        <dbReference type="ChEBI" id="CHEBI:18420"/>
    </ligand>
</feature>
<keyword evidence="6 10" id="KW-0274">FAD</keyword>
<dbReference type="EMBL" id="FLUM01000001">
    <property type="protein sequence ID" value="SBV98222.1"/>
    <property type="molecule type" value="Genomic_DNA"/>
</dbReference>
<evidence type="ECO:0000256" key="3">
    <source>
        <dbReference type="ARBA" id="ARBA00022630"/>
    </source>
</evidence>
<dbReference type="GO" id="GO:0046872">
    <property type="term" value="F:metal ion binding"/>
    <property type="evidence" value="ECO:0007669"/>
    <property type="project" value="UniProtKB-UniRule"/>
</dbReference>
<comment type="catalytic activity">
    <reaction evidence="9 10">
        <text>L-threonyl-[protein] + FAD = FMN-L-threonyl-[protein] + AMP + H(+)</text>
        <dbReference type="Rhea" id="RHEA:36847"/>
        <dbReference type="Rhea" id="RHEA-COMP:11060"/>
        <dbReference type="Rhea" id="RHEA-COMP:11061"/>
        <dbReference type="ChEBI" id="CHEBI:15378"/>
        <dbReference type="ChEBI" id="CHEBI:30013"/>
        <dbReference type="ChEBI" id="CHEBI:57692"/>
        <dbReference type="ChEBI" id="CHEBI:74257"/>
        <dbReference type="ChEBI" id="CHEBI:456215"/>
        <dbReference type="EC" id="2.7.1.180"/>
    </reaction>
</comment>
<keyword evidence="7 10" id="KW-0460">Magnesium</keyword>
<gene>
    <name evidence="12" type="ORF">KL86DYS1_12114</name>
</gene>
<evidence type="ECO:0000256" key="10">
    <source>
        <dbReference type="PIRNR" id="PIRNR006268"/>
    </source>
</evidence>
<keyword evidence="3 10" id="KW-0285">Flavoprotein</keyword>
<evidence type="ECO:0000256" key="11">
    <source>
        <dbReference type="PIRSR" id="PIRSR006268-2"/>
    </source>
</evidence>
<evidence type="ECO:0000256" key="2">
    <source>
        <dbReference type="ARBA" id="ARBA00016337"/>
    </source>
</evidence>